<dbReference type="EMBL" id="EU969160">
    <property type="protein sequence ID" value="ACG41278.1"/>
    <property type="molecule type" value="mRNA"/>
</dbReference>
<dbReference type="AlphaFoldDB" id="B6TVZ5"/>
<reference evidence="2" key="1">
    <citation type="journal article" date="2009" name="Plant Mol. Biol.">
        <title>Insights into corn genes derived from large-scale cDNA sequencing.</title>
        <authorList>
            <person name="Alexandrov N.N."/>
            <person name="Brover V.V."/>
            <person name="Freidin S."/>
            <person name="Troukhan M.E."/>
            <person name="Tatarinova T.V."/>
            <person name="Zhang H."/>
            <person name="Swaller T.J."/>
            <person name="Lu Y.P."/>
            <person name="Bouck J."/>
            <person name="Flavell R.B."/>
            <person name="Feldmann K.A."/>
        </authorList>
    </citation>
    <scope>NUCLEOTIDE SEQUENCE</scope>
</reference>
<protein>
    <submittedName>
        <fullName evidence="2">Uncharacterized protein</fullName>
    </submittedName>
</protein>
<name>B6TVZ5_MAIZE</name>
<feature type="region of interest" description="Disordered" evidence="1">
    <location>
        <begin position="1"/>
        <end position="29"/>
    </location>
</feature>
<accession>B6TVZ5</accession>
<organism evidence="2">
    <name type="scientific">Zea mays</name>
    <name type="common">Maize</name>
    <dbReference type="NCBI Taxonomy" id="4577"/>
    <lineage>
        <taxon>Eukaryota</taxon>
        <taxon>Viridiplantae</taxon>
        <taxon>Streptophyta</taxon>
        <taxon>Embryophyta</taxon>
        <taxon>Tracheophyta</taxon>
        <taxon>Spermatophyta</taxon>
        <taxon>Magnoliopsida</taxon>
        <taxon>Liliopsida</taxon>
        <taxon>Poales</taxon>
        <taxon>Poaceae</taxon>
        <taxon>PACMAD clade</taxon>
        <taxon>Panicoideae</taxon>
        <taxon>Andropogonodae</taxon>
        <taxon>Andropogoneae</taxon>
        <taxon>Tripsacinae</taxon>
        <taxon>Zea</taxon>
    </lineage>
</organism>
<evidence type="ECO:0000313" key="2">
    <source>
        <dbReference type="EMBL" id="ACG41278.1"/>
    </source>
</evidence>
<proteinExistence type="evidence at transcript level"/>
<evidence type="ECO:0000256" key="1">
    <source>
        <dbReference type="SAM" id="MobiDB-lite"/>
    </source>
</evidence>
<sequence>MLVRAASARGNRILGSGDEMEGMLQPHGR</sequence>